<keyword evidence="6" id="KW-0500">Molybdenum</keyword>
<reference evidence="8 9" key="1">
    <citation type="journal article" date="2010" name="Stand. Genomic Sci.">
        <title>Complete genome sequence of Aminobacterium colombiense type strain (ALA-1).</title>
        <authorList>
            <person name="Chertkov O."/>
            <person name="Sikorski J."/>
            <person name="Brambilla E."/>
            <person name="Lapidus A."/>
            <person name="Copeland A."/>
            <person name="Glavina Del Rio T."/>
            <person name="Nolan M."/>
            <person name="Lucas S."/>
            <person name="Tice H."/>
            <person name="Cheng J.F."/>
            <person name="Han C."/>
            <person name="Detter J.C."/>
            <person name="Bruce D."/>
            <person name="Tapia R."/>
            <person name="Goodwin L."/>
            <person name="Pitluck S."/>
            <person name="Liolios K."/>
            <person name="Ivanova N."/>
            <person name="Mavromatis K."/>
            <person name="Ovchinnikova G."/>
            <person name="Pati A."/>
            <person name="Chen A."/>
            <person name="Palaniappan K."/>
            <person name="Land M."/>
            <person name="Hauser L."/>
            <person name="Chang Y.J."/>
            <person name="Jeffries C.D."/>
            <person name="Spring S."/>
            <person name="Rohde M."/>
            <person name="Goker M."/>
            <person name="Bristow J."/>
            <person name="Eisen J.A."/>
            <person name="Markowitz V."/>
            <person name="Hugenholtz P."/>
            <person name="Kyrpides N.C."/>
            <person name="Klenk H.P."/>
        </authorList>
    </citation>
    <scope>NUCLEOTIDE SEQUENCE [LARGE SCALE GENOMIC DNA]</scope>
    <source>
        <strain evidence="9">DSM 12261 / ALA-1</strain>
    </source>
</reference>
<comment type="pathway">
    <text evidence="2 6">Cofactor biosynthesis; molybdopterin biosynthesis.</text>
</comment>
<comment type="cofactor">
    <cofactor evidence="6">
        <name>Mg(2+)</name>
        <dbReference type="ChEBI" id="CHEBI:18420"/>
    </cofactor>
</comment>
<dbReference type="PANTHER" id="PTHR10192:SF5">
    <property type="entry name" value="GEPHYRIN"/>
    <property type="match status" value="1"/>
</dbReference>
<comment type="function">
    <text evidence="1 6">Catalyzes the insertion of molybdate into adenylated molybdopterin with the concomitant release of AMP.</text>
</comment>
<comment type="catalytic activity">
    <reaction evidence="5">
        <text>adenylyl-molybdopterin + molybdate = Mo-molybdopterin + AMP + H(+)</text>
        <dbReference type="Rhea" id="RHEA:35047"/>
        <dbReference type="ChEBI" id="CHEBI:15378"/>
        <dbReference type="ChEBI" id="CHEBI:36264"/>
        <dbReference type="ChEBI" id="CHEBI:62727"/>
        <dbReference type="ChEBI" id="CHEBI:71302"/>
        <dbReference type="ChEBI" id="CHEBI:456215"/>
        <dbReference type="EC" id="2.10.1.1"/>
    </reaction>
</comment>
<proteinExistence type="inferred from homology"/>
<evidence type="ECO:0000256" key="3">
    <source>
        <dbReference type="ARBA" id="ARBA00010763"/>
    </source>
</evidence>
<dbReference type="InterPro" id="IPR038987">
    <property type="entry name" value="MoeA-like"/>
</dbReference>
<evidence type="ECO:0000259" key="7">
    <source>
        <dbReference type="SMART" id="SM00852"/>
    </source>
</evidence>
<dbReference type="PANTHER" id="PTHR10192">
    <property type="entry name" value="MOLYBDOPTERIN BIOSYNTHESIS PROTEIN"/>
    <property type="match status" value="1"/>
</dbReference>
<keyword evidence="6" id="KW-0808">Transferase</keyword>
<dbReference type="Pfam" id="PF00994">
    <property type="entry name" value="MoCF_biosynth"/>
    <property type="match status" value="1"/>
</dbReference>
<evidence type="ECO:0000313" key="8">
    <source>
        <dbReference type="EMBL" id="ADE56959.1"/>
    </source>
</evidence>
<organism evidence="8 9">
    <name type="scientific">Aminobacterium colombiense (strain DSM 12261 / ALA-1)</name>
    <dbReference type="NCBI Taxonomy" id="572547"/>
    <lineage>
        <taxon>Bacteria</taxon>
        <taxon>Thermotogati</taxon>
        <taxon>Synergistota</taxon>
        <taxon>Synergistia</taxon>
        <taxon>Synergistales</taxon>
        <taxon>Aminobacteriaceae</taxon>
        <taxon>Aminobacterium</taxon>
    </lineage>
</organism>
<feature type="domain" description="MoaB/Mog" evidence="7">
    <location>
        <begin position="188"/>
        <end position="330"/>
    </location>
</feature>
<evidence type="ECO:0000256" key="1">
    <source>
        <dbReference type="ARBA" id="ARBA00002901"/>
    </source>
</evidence>
<dbReference type="GO" id="GO:0005829">
    <property type="term" value="C:cytosol"/>
    <property type="evidence" value="ECO:0007669"/>
    <property type="project" value="TreeGrafter"/>
</dbReference>
<dbReference type="STRING" id="572547.Amico_0826"/>
<dbReference type="Gene3D" id="3.90.105.10">
    <property type="entry name" value="Molybdopterin biosynthesis moea protein, domain 2"/>
    <property type="match status" value="1"/>
</dbReference>
<dbReference type="GO" id="GO:0006777">
    <property type="term" value="P:Mo-molybdopterin cofactor biosynthetic process"/>
    <property type="evidence" value="ECO:0007669"/>
    <property type="project" value="UniProtKB-UniRule"/>
</dbReference>
<keyword evidence="9" id="KW-1185">Reference proteome</keyword>
<gene>
    <name evidence="8" type="ordered locus">Amico_0826</name>
</gene>
<dbReference type="Gene3D" id="3.40.980.10">
    <property type="entry name" value="MoaB/Mog-like domain"/>
    <property type="match status" value="1"/>
</dbReference>
<dbReference type="EC" id="2.10.1.1" evidence="6"/>
<dbReference type="NCBIfam" id="TIGR00177">
    <property type="entry name" value="molyb_syn"/>
    <property type="match status" value="1"/>
</dbReference>
<dbReference type="EMBL" id="CP001997">
    <property type="protein sequence ID" value="ADE56959.1"/>
    <property type="molecule type" value="Genomic_DNA"/>
</dbReference>
<protein>
    <recommendedName>
        <fullName evidence="6">Molybdopterin molybdenumtransferase</fullName>
        <ecNumber evidence="6">2.10.1.1</ecNumber>
    </recommendedName>
</protein>
<dbReference type="OrthoDB" id="9804758at2"/>
<dbReference type="GO" id="GO:0046872">
    <property type="term" value="F:metal ion binding"/>
    <property type="evidence" value="ECO:0007669"/>
    <property type="project" value="UniProtKB-UniRule"/>
</dbReference>
<dbReference type="SUPFAM" id="SSF63867">
    <property type="entry name" value="MoeA C-terminal domain-like"/>
    <property type="match status" value="1"/>
</dbReference>
<dbReference type="Pfam" id="PF03453">
    <property type="entry name" value="MoeA_N"/>
    <property type="match status" value="1"/>
</dbReference>
<dbReference type="InterPro" id="IPR036688">
    <property type="entry name" value="MoeA_C_domain_IV_sf"/>
</dbReference>
<evidence type="ECO:0000256" key="4">
    <source>
        <dbReference type="ARBA" id="ARBA00023150"/>
    </source>
</evidence>
<dbReference type="SUPFAM" id="SSF53218">
    <property type="entry name" value="Molybdenum cofactor biosynthesis proteins"/>
    <property type="match status" value="1"/>
</dbReference>
<dbReference type="InterPro" id="IPR001453">
    <property type="entry name" value="MoaB/Mog_dom"/>
</dbReference>
<evidence type="ECO:0000313" key="9">
    <source>
        <dbReference type="Proteomes" id="UP000002366"/>
    </source>
</evidence>
<dbReference type="Pfam" id="PF03454">
    <property type="entry name" value="MoeA_C"/>
    <property type="match status" value="1"/>
</dbReference>
<accession>D5EEH7</accession>
<evidence type="ECO:0000256" key="6">
    <source>
        <dbReference type="RuleBase" id="RU365090"/>
    </source>
</evidence>
<dbReference type="HOGENOM" id="CLU_010186_7_2_0"/>
<dbReference type="SUPFAM" id="SSF63882">
    <property type="entry name" value="MoeA N-terminal region -like"/>
    <property type="match status" value="1"/>
</dbReference>
<dbReference type="RefSeq" id="WP_013048225.1">
    <property type="nucleotide sequence ID" value="NC_014011.1"/>
</dbReference>
<keyword evidence="4 6" id="KW-0501">Molybdenum cofactor biosynthesis</keyword>
<comment type="similarity">
    <text evidence="3 6">Belongs to the MoeA family.</text>
</comment>
<dbReference type="eggNOG" id="COG0303">
    <property type="taxonomic scope" value="Bacteria"/>
</dbReference>
<dbReference type="Proteomes" id="UP000002366">
    <property type="component" value="Chromosome"/>
</dbReference>
<keyword evidence="6" id="KW-0460">Magnesium</keyword>
<dbReference type="InterPro" id="IPR005110">
    <property type="entry name" value="MoeA_linker/N"/>
</dbReference>
<dbReference type="InterPro" id="IPR036425">
    <property type="entry name" value="MoaB/Mog-like_dom_sf"/>
</dbReference>
<dbReference type="KEGG" id="aco:Amico_0826"/>
<dbReference type="UniPathway" id="UPA00344"/>
<keyword evidence="6" id="KW-0479">Metal-binding</keyword>
<evidence type="ECO:0000256" key="5">
    <source>
        <dbReference type="ARBA" id="ARBA00047317"/>
    </source>
</evidence>
<dbReference type="SMART" id="SM00852">
    <property type="entry name" value="MoCF_biosynth"/>
    <property type="match status" value="1"/>
</dbReference>
<dbReference type="Gene3D" id="2.170.190.11">
    <property type="entry name" value="Molybdopterin biosynthesis moea protein, domain 3"/>
    <property type="match status" value="1"/>
</dbReference>
<dbReference type="Gene3D" id="2.40.340.10">
    <property type="entry name" value="MoeA, C-terminal, domain IV"/>
    <property type="match status" value="1"/>
</dbReference>
<sequence length="408" mass="44221">MSGFVENLTDRLESILKVSEVLRFPWDLSFDLQNIEQCLGGFLAEDIISSIESPPFTRSLRDGYAVLSEDISGATSSYPVYLNLIGEIPMGKVPDKVLNPGETMAIHTGGILPKGADSVVMLEDTATSGPWIEVRKGAQRGENVIYKGEEISLGEKVLCRGDRVSFKTLGILATMGQILVPCLNLKIGIFSTGDEIMEAKTDPLPPGCIRDVNSWVLWSFLKDQGYDVTSLGIIRDTKEALQNALYEALHAFDVILISGGSSVSVRDYCSEVLETLATPGLIVRGVRMSPGKPVLIAGSLKEKKLVMGLPGHPLSCMVAAKVLLIPLLDLIAGRISKKSAFSLETTTDIIGCTGIEKFYPAALRDNRVVPILAKSGYVGALNHSDGLIRLGEEVETVRQGERVEFIPW</sequence>
<dbReference type="GO" id="GO:0061599">
    <property type="term" value="F:molybdopterin molybdotransferase activity"/>
    <property type="evidence" value="ECO:0007669"/>
    <property type="project" value="UniProtKB-UniRule"/>
</dbReference>
<name>D5EEH7_AMICL</name>
<evidence type="ECO:0000256" key="2">
    <source>
        <dbReference type="ARBA" id="ARBA00005046"/>
    </source>
</evidence>
<dbReference type="AlphaFoldDB" id="D5EEH7"/>
<dbReference type="InterPro" id="IPR036135">
    <property type="entry name" value="MoeA_linker/N_sf"/>
</dbReference>
<dbReference type="InterPro" id="IPR005111">
    <property type="entry name" value="MoeA_C_domain_IV"/>
</dbReference>
<dbReference type="CDD" id="cd00887">
    <property type="entry name" value="MoeA"/>
    <property type="match status" value="1"/>
</dbReference>